<dbReference type="Pfam" id="PF19728">
    <property type="entry name" value="DUF6220"/>
    <property type="match status" value="1"/>
</dbReference>
<gene>
    <name evidence="2" type="ORF">Atai01_59390</name>
</gene>
<sequence length="138" mass="14357">MKKVVAVLSGLVVLAVVVQFFLAASGAFDNAPREESFGPHRALGTAILALAVVVTIAAALARLPGRIIGMWGLTVGLLLLQMVITEVAGAIGDGSTAAQLVFGLHAVNGLAIMGLATFLLWRSRQISRNPIEPNRMAS</sequence>
<keyword evidence="1" id="KW-1133">Transmembrane helix</keyword>
<protein>
    <submittedName>
        <fullName evidence="2">Uncharacterized protein</fullName>
    </submittedName>
</protein>
<dbReference type="RefSeq" id="WP_285488928.1">
    <property type="nucleotide sequence ID" value="NZ_BSTI01000015.1"/>
</dbReference>
<dbReference type="AlphaFoldDB" id="A0A9W6VI32"/>
<comment type="caution">
    <text evidence="2">The sequence shown here is derived from an EMBL/GenBank/DDBJ whole genome shotgun (WGS) entry which is preliminary data.</text>
</comment>
<keyword evidence="1" id="KW-0472">Membrane</keyword>
<dbReference type="InterPro" id="IPR046192">
    <property type="entry name" value="DUF6220"/>
</dbReference>
<reference evidence="2" key="1">
    <citation type="submission" date="2023-03" db="EMBL/GenBank/DDBJ databases">
        <title>Amycolatopsis taiwanensis NBRC 103393.</title>
        <authorList>
            <person name="Ichikawa N."/>
            <person name="Sato H."/>
            <person name="Tonouchi N."/>
        </authorList>
    </citation>
    <scope>NUCLEOTIDE SEQUENCE</scope>
    <source>
        <strain evidence="2">NBRC 103393</strain>
    </source>
</reference>
<dbReference type="EMBL" id="BSTI01000015">
    <property type="protein sequence ID" value="GLY69320.1"/>
    <property type="molecule type" value="Genomic_DNA"/>
</dbReference>
<name>A0A9W6VI32_9PSEU</name>
<feature type="transmembrane region" description="Helical" evidence="1">
    <location>
        <begin position="68"/>
        <end position="91"/>
    </location>
</feature>
<proteinExistence type="predicted"/>
<dbReference type="Proteomes" id="UP001165136">
    <property type="component" value="Unassembled WGS sequence"/>
</dbReference>
<accession>A0A9W6VI32</accession>
<keyword evidence="3" id="KW-1185">Reference proteome</keyword>
<keyword evidence="1" id="KW-0812">Transmembrane</keyword>
<feature type="transmembrane region" description="Helical" evidence="1">
    <location>
        <begin position="97"/>
        <end position="121"/>
    </location>
</feature>
<feature type="transmembrane region" description="Helical" evidence="1">
    <location>
        <begin position="43"/>
        <end position="61"/>
    </location>
</feature>
<organism evidence="2 3">
    <name type="scientific">Amycolatopsis taiwanensis</name>
    <dbReference type="NCBI Taxonomy" id="342230"/>
    <lineage>
        <taxon>Bacteria</taxon>
        <taxon>Bacillati</taxon>
        <taxon>Actinomycetota</taxon>
        <taxon>Actinomycetes</taxon>
        <taxon>Pseudonocardiales</taxon>
        <taxon>Pseudonocardiaceae</taxon>
        <taxon>Amycolatopsis</taxon>
    </lineage>
</organism>
<evidence type="ECO:0000313" key="3">
    <source>
        <dbReference type="Proteomes" id="UP001165136"/>
    </source>
</evidence>
<evidence type="ECO:0000256" key="1">
    <source>
        <dbReference type="SAM" id="Phobius"/>
    </source>
</evidence>
<evidence type="ECO:0000313" key="2">
    <source>
        <dbReference type="EMBL" id="GLY69320.1"/>
    </source>
</evidence>